<evidence type="ECO:0000313" key="2">
    <source>
        <dbReference type="Proteomes" id="UP000316621"/>
    </source>
</evidence>
<reference evidence="1 2" key="1">
    <citation type="journal article" date="2018" name="Science">
        <title>The opium poppy genome and morphinan production.</title>
        <authorList>
            <person name="Guo L."/>
            <person name="Winzer T."/>
            <person name="Yang X."/>
            <person name="Li Y."/>
            <person name="Ning Z."/>
            <person name="He Z."/>
            <person name="Teodor R."/>
            <person name="Lu Y."/>
            <person name="Bowser T.A."/>
            <person name="Graham I.A."/>
            <person name="Ye K."/>
        </authorList>
    </citation>
    <scope>NUCLEOTIDE SEQUENCE [LARGE SCALE GENOMIC DNA]</scope>
    <source>
        <strain evidence="2">cv. HN1</strain>
        <tissue evidence="1">Leaves</tissue>
    </source>
</reference>
<evidence type="ECO:0000313" key="1">
    <source>
        <dbReference type="EMBL" id="RZC78933.1"/>
    </source>
</evidence>
<keyword evidence="2" id="KW-1185">Reference proteome</keyword>
<gene>
    <name evidence="1" type="ORF">C5167_003171</name>
</gene>
<organism evidence="1 2">
    <name type="scientific">Papaver somniferum</name>
    <name type="common">Opium poppy</name>
    <dbReference type="NCBI Taxonomy" id="3469"/>
    <lineage>
        <taxon>Eukaryota</taxon>
        <taxon>Viridiplantae</taxon>
        <taxon>Streptophyta</taxon>
        <taxon>Embryophyta</taxon>
        <taxon>Tracheophyta</taxon>
        <taxon>Spermatophyta</taxon>
        <taxon>Magnoliopsida</taxon>
        <taxon>Ranunculales</taxon>
        <taxon>Papaveraceae</taxon>
        <taxon>Papaveroideae</taxon>
        <taxon>Papaver</taxon>
    </lineage>
</organism>
<dbReference type="Gramene" id="RZC78933">
    <property type="protein sequence ID" value="RZC78933"/>
    <property type="gene ID" value="C5167_003171"/>
</dbReference>
<name>A0A4Y7L059_PAPSO</name>
<dbReference type="AlphaFoldDB" id="A0A4Y7L059"/>
<dbReference type="EMBL" id="CM010723">
    <property type="protein sequence ID" value="RZC78933.1"/>
    <property type="molecule type" value="Genomic_DNA"/>
</dbReference>
<protein>
    <submittedName>
        <fullName evidence="1">Uncharacterized protein</fullName>
    </submittedName>
</protein>
<dbReference type="Proteomes" id="UP000316621">
    <property type="component" value="Chromosome 9"/>
</dbReference>
<sequence>MIIRFTVKGGKMKLKAMLTSYMSHMMYQFGRIPNLGPILVQDDDIQSFPRHAKKVGPYILVEIGYCDNK</sequence>
<accession>A0A4Y7L059</accession>
<proteinExistence type="predicted"/>